<evidence type="ECO:0000256" key="2">
    <source>
        <dbReference type="ARBA" id="ARBA00023125"/>
    </source>
</evidence>
<reference evidence="6" key="1">
    <citation type="submission" date="2023-07" db="EMBL/GenBank/DDBJ databases">
        <title>Description of three actinobacteria isolated from air of manufacturing shop in a pharmaceutical factory.</title>
        <authorList>
            <person name="Zhang D.-F."/>
        </authorList>
    </citation>
    <scope>NUCLEOTIDE SEQUENCE [LARGE SCALE GENOMIC DNA]</scope>
    <source>
        <strain evidence="6">CCTCC AB 207010</strain>
    </source>
</reference>
<dbReference type="EMBL" id="JAVKGT010000055">
    <property type="protein sequence ID" value="MDR5713088.1"/>
    <property type="molecule type" value="Genomic_DNA"/>
</dbReference>
<keyword evidence="6" id="KW-1185">Reference proteome</keyword>
<dbReference type="InterPro" id="IPR001034">
    <property type="entry name" value="DeoR_HTH"/>
</dbReference>
<protein>
    <submittedName>
        <fullName evidence="5">WYL domain-containing protein</fullName>
    </submittedName>
</protein>
<keyword evidence="2" id="KW-0238">DNA-binding</keyword>
<dbReference type="Pfam" id="PF13280">
    <property type="entry name" value="WYL"/>
    <property type="match status" value="1"/>
</dbReference>
<comment type="caution">
    <text evidence="5">The sequence shown here is derived from an EMBL/GenBank/DDBJ whole genome shotgun (WGS) entry which is preliminary data.</text>
</comment>
<dbReference type="Pfam" id="PF08279">
    <property type="entry name" value="HTH_11"/>
    <property type="match status" value="1"/>
</dbReference>
<dbReference type="SUPFAM" id="SSF46785">
    <property type="entry name" value="Winged helix' DNA-binding domain"/>
    <property type="match status" value="1"/>
</dbReference>
<evidence type="ECO:0000313" key="6">
    <source>
        <dbReference type="Proteomes" id="UP001260872"/>
    </source>
</evidence>
<evidence type="ECO:0000259" key="4">
    <source>
        <dbReference type="PROSITE" id="PS51000"/>
    </source>
</evidence>
<dbReference type="InterPro" id="IPR051534">
    <property type="entry name" value="CBASS_pafABC_assoc_protein"/>
</dbReference>
<dbReference type="PANTHER" id="PTHR34580:SF3">
    <property type="entry name" value="PROTEIN PAFB"/>
    <property type="match status" value="1"/>
</dbReference>
<proteinExistence type="predicted"/>
<evidence type="ECO:0000256" key="1">
    <source>
        <dbReference type="ARBA" id="ARBA00023015"/>
    </source>
</evidence>
<organism evidence="5 6">
    <name type="scientific">Nesterenkonia flava</name>
    <dbReference type="NCBI Taxonomy" id="469799"/>
    <lineage>
        <taxon>Bacteria</taxon>
        <taxon>Bacillati</taxon>
        <taxon>Actinomycetota</taxon>
        <taxon>Actinomycetes</taxon>
        <taxon>Micrococcales</taxon>
        <taxon>Micrococcaceae</taxon>
        <taxon>Nesterenkonia</taxon>
    </lineage>
</organism>
<dbReference type="InterPro" id="IPR018356">
    <property type="entry name" value="Tscrpt_reg_HTH_DeoR_CS"/>
</dbReference>
<evidence type="ECO:0000256" key="3">
    <source>
        <dbReference type="ARBA" id="ARBA00023163"/>
    </source>
</evidence>
<dbReference type="RefSeq" id="WP_310538452.1">
    <property type="nucleotide sequence ID" value="NZ_BAAAOC010000063.1"/>
</dbReference>
<dbReference type="InterPro" id="IPR026881">
    <property type="entry name" value="WYL_dom"/>
</dbReference>
<evidence type="ECO:0000313" key="5">
    <source>
        <dbReference type="EMBL" id="MDR5713088.1"/>
    </source>
</evidence>
<dbReference type="Proteomes" id="UP001260872">
    <property type="component" value="Unassembled WGS sequence"/>
</dbReference>
<gene>
    <name evidence="5" type="ORF">RH857_13250</name>
</gene>
<keyword evidence="3" id="KW-0804">Transcription</keyword>
<dbReference type="InterPro" id="IPR036388">
    <property type="entry name" value="WH-like_DNA-bd_sf"/>
</dbReference>
<name>A0ABU1FY51_9MICC</name>
<keyword evidence="1" id="KW-0805">Transcription regulation</keyword>
<feature type="domain" description="HTH deoR-type" evidence="4">
    <location>
        <begin position="4"/>
        <end position="59"/>
    </location>
</feature>
<sequence>MADTPSRMLSVLSLLQTGRIISGEELAHRFGITARTVRRDIERLRELGYRIDAHKGPDGGYVLSAGTELPPLLLDGDQAVAVAVALRNAPAMGVDMEEAATRALATLRQMLPSRFRHRVDGLRFTGTPGRATIDPEVLETISNAVARRRIVVFDYRAGADEPTADPVRRSAEPHAVIAHQGLWCVVAWDLGRTDWRIYRLDRVSLRPPLGAPFTPREIPGGDASTFLAARFKGARPAGSGEISWPYIGHIEMALPLRQVLPWVEEGGAQALSEEASLLTLGSWSWSGLLAQVLRFDAPFRILGPPQLQDAADALALRLQQASGRQP</sequence>
<dbReference type="PROSITE" id="PS51000">
    <property type="entry name" value="HTH_DEOR_2"/>
    <property type="match status" value="1"/>
</dbReference>
<dbReference type="PANTHER" id="PTHR34580">
    <property type="match status" value="1"/>
</dbReference>
<dbReference type="InterPro" id="IPR013196">
    <property type="entry name" value="HTH_11"/>
</dbReference>
<dbReference type="PROSITE" id="PS00894">
    <property type="entry name" value="HTH_DEOR_1"/>
    <property type="match status" value="1"/>
</dbReference>
<dbReference type="Gene3D" id="1.10.10.10">
    <property type="entry name" value="Winged helix-like DNA-binding domain superfamily/Winged helix DNA-binding domain"/>
    <property type="match status" value="1"/>
</dbReference>
<dbReference type="InterPro" id="IPR036390">
    <property type="entry name" value="WH_DNA-bd_sf"/>
</dbReference>
<accession>A0ABU1FY51</accession>
<dbReference type="PROSITE" id="PS52050">
    <property type="entry name" value="WYL"/>
    <property type="match status" value="1"/>
</dbReference>